<protein>
    <recommendedName>
        <fullName evidence="2">histidine kinase</fullName>
        <ecNumber evidence="2">2.7.13.3</ecNumber>
    </recommendedName>
</protein>
<evidence type="ECO:0000256" key="7">
    <source>
        <dbReference type="SAM" id="Coils"/>
    </source>
</evidence>
<evidence type="ECO:0000256" key="8">
    <source>
        <dbReference type="SAM" id="MobiDB-lite"/>
    </source>
</evidence>
<dbReference type="Proteomes" id="UP000037729">
    <property type="component" value="Unassembled WGS sequence"/>
</dbReference>
<accession>A0A0M9AGT5</accession>
<dbReference type="InterPro" id="IPR011006">
    <property type="entry name" value="CheY-like_superfamily"/>
</dbReference>
<dbReference type="OrthoDB" id="8127at2157"/>
<feature type="domain" description="PAC" evidence="12">
    <location>
        <begin position="228"/>
        <end position="280"/>
    </location>
</feature>
<feature type="coiled-coil region" evidence="7">
    <location>
        <begin position="271"/>
        <end position="298"/>
    </location>
</feature>
<dbReference type="GO" id="GO:0000155">
    <property type="term" value="F:phosphorelay sensor kinase activity"/>
    <property type="evidence" value="ECO:0007669"/>
    <property type="project" value="InterPro"/>
</dbReference>
<feature type="domain" description="Histidine kinase" evidence="9">
    <location>
        <begin position="838"/>
        <end position="1041"/>
    </location>
</feature>
<keyword evidence="4" id="KW-0808">Transferase</keyword>
<dbReference type="Gene3D" id="1.10.287.130">
    <property type="match status" value="1"/>
</dbReference>
<evidence type="ECO:0000313" key="14">
    <source>
        <dbReference type="Proteomes" id="UP000037729"/>
    </source>
</evidence>
<evidence type="ECO:0000256" key="3">
    <source>
        <dbReference type="ARBA" id="ARBA00022553"/>
    </source>
</evidence>
<dbReference type="SUPFAM" id="SSF47384">
    <property type="entry name" value="Homodimeric domain of signal transducing histidine kinase"/>
    <property type="match status" value="1"/>
</dbReference>
<dbReference type="PROSITE" id="PS50110">
    <property type="entry name" value="RESPONSE_REGULATORY"/>
    <property type="match status" value="1"/>
</dbReference>
<dbReference type="SMART" id="SM00091">
    <property type="entry name" value="PAS"/>
    <property type="match status" value="3"/>
</dbReference>
<dbReference type="InterPro" id="IPR000700">
    <property type="entry name" value="PAS-assoc_C"/>
</dbReference>
<dbReference type="Gene3D" id="3.30.565.10">
    <property type="entry name" value="Histidine kinase-like ATPase, C-terminal domain"/>
    <property type="match status" value="1"/>
</dbReference>
<evidence type="ECO:0000259" key="11">
    <source>
        <dbReference type="PROSITE" id="PS50112"/>
    </source>
</evidence>
<dbReference type="AlphaFoldDB" id="A0A0M9AGT5"/>
<dbReference type="EMBL" id="LIUF01000007">
    <property type="protein sequence ID" value="KOX91689.1"/>
    <property type="molecule type" value="Genomic_DNA"/>
</dbReference>
<dbReference type="SMART" id="SM00448">
    <property type="entry name" value="REC"/>
    <property type="match status" value="1"/>
</dbReference>
<dbReference type="InterPro" id="IPR036097">
    <property type="entry name" value="HisK_dim/P_sf"/>
</dbReference>
<evidence type="ECO:0000256" key="4">
    <source>
        <dbReference type="ARBA" id="ARBA00022679"/>
    </source>
</evidence>
<dbReference type="Pfam" id="PF08448">
    <property type="entry name" value="PAS_4"/>
    <property type="match status" value="1"/>
</dbReference>
<evidence type="ECO:0000256" key="5">
    <source>
        <dbReference type="ARBA" id="ARBA00022777"/>
    </source>
</evidence>
<dbReference type="Pfam" id="PF00072">
    <property type="entry name" value="Response_reg"/>
    <property type="match status" value="1"/>
</dbReference>
<feature type="domain" description="PAS" evidence="11">
    <location>
        <begin position="455"/>
        <end position="525"/>
    </location>
</feature>
<dbReference type="InterPro" id="IPR003661">
    <property type="entry name" value="HisK_dim/P_dom"/>
</dbReference>
<dbReference type="SMART" id="SM00086">
    <property type="entry name" value="PAC"/>
    <property type="match status" value="4"/>
</dbReference>
<evidence type="ECO:0000256" key="6">
    <source>
        <dbReference type="PROSITE-ProRule" id="PRU00169"/>
    </source>
</evidence>
<dbReference type="SUPFAM" id="SSF52172">
    <property type="entry name" value="CheY-like"/>
    <property type="match status" value="1"/>
</dbReference>
<feature type="coiled-coil region" evidence="7">
    <location>
        <begin position="134"/>
        <end position="163"/>
    </location>
</feature>
<name>A0A0M9AGT5_9EURY</name>
<dbReference type="SMART" id="SM00388">
    <property type="entry name" value="HisKA"/>
    <property type="match status" value="1"/>
</dbReference>
<keyword evidence="7" id="KW-0175">Coiled coil</keyword>
<dbReference type="InterPro" id="IPR013656">
    <property type="entry name" value="PAS_4"/>
</dbReference>
<dbReference type="InterPro" id="IPR013655">
    <property type="entry name" value="PAS_fold_3"/>
</dbReference>
<dbReference type="PROSITE" id="PS50113">
    <property type="entry name" value="PAC"/>
    <property type="match status" value="4"/>
</dbReference>
<dbReference type="SMART" id="SM00387">
    <property type="entry name" value="HATPase_c"/>
    <property type="match status" value="1"/>
</dbReference>
<feature type="domain" description="PAC" evidence="12">
    <location>
        <begin position="774"/>
        <end position="827"/>
    </location>
</feature>
<dbReference type="SUPFAM" id="SSF55785">
    <property type="entry name" value="PYP-like sensor domain (PAS domain)"/>
    <property type="match status" value="4"/>
</dbReference>
<dbReference type="CDD" id="cd00082">
    <property type="entry name" value="HisKA"/>
    <property type="match status" value="1"/>
</dbReference>
<comment type="catalytic activity">
    <reaction evidence="1">
        <text>ATP + protein L-histidine = ADP + protein N-phospho-L-histidine.</text>
        <dbReference type="EC" id="2.7.13.3"/>
    </reaction>
</comment>
<evidence type="ECO:0000256" key="1">
    <source>
        <dbReference type="ARBA" id="ARBA00000085"/>
    </source>
</evidence>
<comment type="caution">
    <text evidence="13">The sequence shown here is derived from an EMBL/GenBank/DDBJ whole genome shotgun (WGS) entry which is preliminary data.</text>
</comment>
<keyword evidence="14" id="KW-1185">Reference proteome</keyword>
<dbReference type="InterPro" id="IPR035965">
    <property type="entry name" value="PAS-like_dom_sf"/>
</dbReference>
<dbReference type="InterPro" id="IPR029016">
    <property type="entry name" value="GAF-like_dom_sf"/>
</dbReference>
<feature type="modified residue" description="4-aspartylphosphate" evidence="6">
    <location>
        <position position="73"/>
    </location>
</feature>
<dbReference type="InterPro" id="IPR000014">
    <property type="entry name" value="PAS"/>
</dbReference>
<dbReference type="InterPro" id="IPR005467">
    <property type="entry name" value="His_kinase_dom"/>
</dbReference>
<feature type="region of interest" description="Disordered" evidence="8">
    <location>
        <begin position="946"/>
        <end position="965"/>
    </location>
</feature>
<feature type="domain" description="Response regulatory" evidence="10">
    <location>
        <begin position="22"/>
        <end position="138"/>
    </location>
</feature>
<dbReference type="Gene3D" id="3.30.450.40">
    <property type="match status" value="1"/>
</dbReference>
<evidence type="ECO:0000256" key="2">
    <source>
        <dbReference type="ARBA" id="ARBA00012438"/>
    </source>
</evidence>
<dbReference type="PROSITE" id="PS50109">
    <property type="entry name" value="HIS_KIN"/>
    <property type="match status" value="1"/>
</dbReference>
<dbReference type="InterPro" id="IPR036890">
    <property type="entry name" value="HATPase_C_sf"/>
</dbReference>
<dbReference type="PROSITE" id="PS50112">
    <property type="entry name" value="PAS"/>
    <property type="match status" value="2"/>
</dbReference>
<dbReference type="NCBIfam" id="TIGR00229">
    <property type="entry name" value="sensory_box"/>
    <property type="match status" value="4"/>
</dbReference>
<feature type="domain" description="PAC" evidence="12">
    <location>
        <begin position="653"/>
        <end position="705"/>
    </location>
</feature>
<feature type="coiled-coil region" evidence="7">
    <location>
        <begin position="811"/>
        <end position="838"/>
    </location>
</feature>
<dbReference type="Pfam" id="PF08447">
    <property type="entry name" value="PAS_3"/>
    <property type="match status" value="3"/>
</dbReference>
<dbReference type="CDD" id="cd00130">
    <property type="entry name" value="PAS"/>
    <property type="match status" value="3"/>
</dbReference>
<organism evidence="13 14">
    <name type="scientific">Haloarcula rubripromontorii</name>
    <dbReference type="NCBI Taxonomy" id="1705562"/>
    <lineage>
        <taxon>Archaea</taxon>
        <taxon>Methanobacteriati</taxon>
        <taxon>Methanobacteriota</taxon>
        <taxon>Stenosarchaea group</taxon>
        <taxon>Halobacteria</taxon>
        <taxon>Halobacteriales</taxon>
        <taxon>Haloarculaceae</taxon>
        <taxon>Haloarcula</taxon>
    </lineage>
</organism>
<evidence type="ECO:0000259" key="12">
    <source>
        <dbReference type="PROSITE" id="PS50113"/>
    </source>
</evidence>
<keyword evidence="5 13" id="KW-0418">Kinase</keyword>
<dbReference type="EC" id="2.7.13.3" evidence="2"/>
<evidence type="ECO:0000313" key="13">
    <source>
        <dbReference type="EMBL" id="KOX91689.1"/>
    </source>
</evidence>
<dbReference type="InterPro" id="IPR001610">
    <property type="entry name" value="PAC"/>
</dbReference>
<evidence type="ECO:0000259" key="10">
    <source>
        <dbReference type="PROSITE" id="PS50110"/>
    </source>
</evidence>
<keyword evidence="3 6" id="KW-0597">Phosphoprotein</keyword>
<dbReference type="InterPro" id="IPR001789">
    <property type="entry name" value="Sig_transdc_resp-reg_receiver"/>
</dbReference>
<dbReference type="Pfam" id="PF02518">
    <property type="entry name" value="HATPase_c"/>
    <property type="match status" value="1"/>
</dbReference>
<proteinExistence type="predicted"/>
<dbReference type="Pfam" id="PF00512">
    <property type="entry name" value="HisKA"/>
    <property type="match status" value="1"/>
</dbReference>
<dbReference type="RefSeq" id="WP_053969363.1">
    <property type="nucleotide sequence ID" value="NZ_LIUF01000007.1"/>
</dbReference>
<dbReference type="SUPFAM" id="SSF55781">
    <property type="entry name" value="GAF domain-like"/>
    <property type="match status" value="1"/>
</dbReference>
<dbReference type="Gene3D" id="3.30.450.20">
    <property type="entry name" value="PAS domain"/>
    <property type="match status" value="4"/>
</dbReference>
<dbReference type="InterPro" id="IPR052162">
    <property type="entry name" value="Sensor_kinase/Photoreceptor"/>
</dbReference>
<evidence type="ECO:0000259" key="9">
    <source>
        <dbReference type="PROSITE" id="PS50109"/>
    </source>
</evidence>
<feature type="domain" description="PAC" evidence="12">
    <location>
        <begin position="527"/>
        <end position="578"/>
    </location>
</feature>
<dbReference type="CDD" id="cd00156">
    <property type="entry name" value="REC"/>
    <property type="match status" value="1"/>
</dbReference>
<dbReference type="Gene3D" id="3.40.50.2300">
    <property type="match status" value="1"/>
</dbReference>
<dbReference type="STRING" id="1705562.AMS69_17670"/>
<feature type="domain" description="PAS" evidence="11">
    <location>
        <begin position="153"/>
        <end position="226"/>
    </location>
</feature>
<reference evidence="13 14" key="1">
    <citation type="submission" date="2015-08" db="EMBL/GenBank/DDBJ databases">
        <title>Genomes of Isolates from Cabo Rojo, PR.</title>
        <authorList>
            <person name="Sanchez-Nieves R.L."/>
            <person name="Montalvo-Rodriguez R."/>
        </authorList>
    </citation>
    <scope>NUCLEOTIDE SEQUENCE [LARGE SCALE GENOMIC DNA]</scope>
    <source>
        <strain evidence="13 14">SL3</strain>
    </source>
</reference>
<gene>
    <name evidence="13" type="ORF">AMS69_17670</name>
</gene>
<dbReference type="PATRIC" id="fig|1705562.3.peg.860"/>
<dbReference type="SUPFAM" id="SSF55874">
    <property type="entry name" value="ATPase domain of HSP90 chaperone/DNA topoisomerase II/histidine kinase"/>
    <property type="match status" value="1"/>
</dbReference>
<dbReference type="PANTHER" id="PTHR43304">
    <property type="entry name" value="PHYTOCHROME-LIKE PROTEIN CPH1"/>
    <property type="match status" value="1"/>
</dbReference>
<dbReference type="InterPro" id="IPR003594">
    <property type="entry name" value="HATPase_dom"/>
</dbReference>
<sequence>MTEALRGRHPDRETDVGGGQIRVLHIDDDPDFVAVAADSLEAADDQISVETATSAQDGLDRLAENEFDAVVSDYDMPKMNGIELLDAIRETNPDLPFILFTGKGSEEVASEAISMGVTDYLQKSFGVEVYELLANRIENAVSESRAKRQAAESERRVRELTEATNDILWEFTADLSEVLVINSAYEDIWGRSVTTLRDNPYDFLNGIHPEDRERMEDAMRCLINGESADIECRVNETEEYQRWVWIQGEPITNDAGEIVRVAGFARDITERRNRERELEATKNQLAEHNQTLRTLYEISADPDASLDEKIQAVLDLGRERLGTAGAFLSANDADRNEFTIRYASGSDERLKPGTVTPLSESYYRKMADTEGIMAIAEASEEGWVSDPAYERWEFETYISGEVRVYDTYSGTLCFVDRSPRETPFTEDEKTFVHLAAQWVSYELGRQQREERLERYKEYTDDMLDAIDDVFYVLDSDGRFRRWNESLLNVTGYSAAEVAGAHGAEFFPEEHRDLVLAAIESVFEGDTTRVEVPFITKSGDRIPHEFTATRVEDPDGNPMLAGIGRDITERKAREQELTRTKELLDQAQRIASVGGWDVDVTTDPPEMTATSEFYRIHERPPDDELTLESIIDLYHPDDRETVRTEFQRAIATAEGYDMEIRIGDESQSRWVRALCEPVTENDDVVKLRGSVQDITDRKLRERELEEARERMEIALQTTNAVVWDREFESGDLAYYPGSETLYGTDIESLDEFLPMVHPEDKTDVAARIESATETGMYEAEFRIVRDGEVRWMEAKGRVESDDDGTPLRAIGIDRDITERKRREQELEETNERLEEFTSIVSHDLRNPLSVAEGRIELARQERNSEHLDSASDALARMRTLIDDLLAAARDEQSAVDAGVVALADTAEQCWHNVETGDAALTVETDTVIRADGSRLEQLLENLFSNSVEHGSTSSRPGPDDSVEHGDDDVTVTIGGLDDGFYVEDDGEGIDEENRSRVFETGYSTSDDGTGFGLWIVAEIADAHDWTVTIDEGSEGGARFEITGVDIVE</sequence>
<dbReference type="PANTHER" id="PTHR43304:SF1">
    <property type="entry name" value="PAC DOMAIN-CONTAINING PROTEIN"/>
    <property type="match status" value="1"/>
</dbReference>